<dbReference type="InterPro" id="IPR026714">
    <property type="entry name" value="SMAP"/>
</dbReference>
<dbReference type="AlphaFoldDB" id="A0A061IYI3"/>
<sequence length="178" mass="18942">MTPFKSASQEVQAAALTLAESRGLQLDALRCRSDALLLLAAAALKCVEAEVTSSSPDVFAAAREARCLLRPHLPRLQQPAVVEATGGRAGSKRGRVTAAPGDAETGDGDLGQYSNTHAFDGDTKRRAKFTRLMGGRKGEESHHNTFAADDSTLKRINNDLEEQFNTALSRHGKKGLGA</sequence>
<reference evidence="5 6" key="1">
    <citation type="submission" date="2013-07" db="EMBL/GenBank/DDBJ databases">
        <authorList>
            <person name="Stoco P.H."/>
            <person name="Wagner G."/>
            <person name="Gerber A."/>
            <person name="Zaha A."/>
            <person name="Thompson C."/>
            <person name="Bartholomeu D.C."/>
            <person name="Luckemeyer D.D."/>
            <person name="Bahia D."/>
            <person name="Loreto E."/>
            <person name="Prestes E.B."/>
            <person name="Lima F.M."/>
            <person name="Rodrigues-Luiz G."/>
            <person name="Vallejo G.A."/>
            <person name="Filho J.F."/>
            <person name="Monteiro K.M."/>
            <person name="Tyler K.M."/>
            <person name="de Almeida L.G."/>
            <person name="Ortiz M.F."/>
            <person name="Siervo M.A."/>
            <person name="de Moraes M.H."/>
            <person name="Cunha O.L."/>
            <person name="Mendonca-Neto R."/>
            <person name="Silva R."/>
            <person name="Teixeira S.M."/>
            <person name="Murta S.M."/>
            <person name="Sincero T.C."/>
            <person name="Mendes T.A."/>
            <person name="Urmenyi T.P."/>
            <person name="Silva V.G."/>
            <person name="da Rocha W.D."/>
            <person name="Andersson B."/>
            <person name="Romanha A.J."/>
            <person name="Steindel M."/>
            <person name="de Vasconcelos A.T."/>
            <person name="Grisard E.C."/>
        </authorList>
    </citation>
    <scope>NUCLEOTIDE SEQUENCE [LARGE SCALE GENOMIC DNA]</scope>
    <source>
        <strain evidence="5 6">SC58</strain>
    </source>
</reference>
<dbReference type="Proteomes" id="UP000031737">
    <property type="component" value="Unassembled WGS sequence"/>
</dbReference>
<evidence type="ECO:0000256" key="2">
    <source>
        <dbReference type="ARBA" id="ARBA00016161"/>
    </source>
</evidence>
<comment type="caution">
    <text evidence="5">The sequence shown here is derived from an EMBL/GenBank/DDBJ whole genome shotgun (WGS) entry which is preliminary data.</text>
</comment>
<dbReference type="PANTHER" id="PTHR22175:SF0">
    <property type="entry name" value="SMALL ACIDIC PROTEIN"/>
    <property type="match status" value="1"/>
</dbReference>
<evidence type="ECO:0000256" key="3">
    <source>
        <dbReference type="SAM" id="MobiDB-lite"/>
    </source>
</evidence>
<accession>A0A061IYI3</accession>
<dbReference type="OrthoDB" id="10066125at2759"/>
<dbReference type="InterPro" id="IPR028124">
    <property type="entry name" value="SMAP_dom"/>
</dbReference>
<dbReference type="Pfam" id="PF15477">
    <property type="entry name" value="SMAP"/>
    <property type="match status" value="1"/>
</dbReference>
<keyword evidence="6" id="KW-1185">Reference proteome</keyword>
<name>A0A061IYI3_TRYRA</name>
<evidence type="ECO:0000313" key="6">
    <source>
        <dbReference type="Proteomes" id="UP000031737"/>
    </source>
</evidence>
<evidence type="ECO:0000313" key="5">
    <source>
        <dbReference type="EMBL" id="ESL08213.1"/>
    </source>
</evidence>
<comment type="similarity">
    <text evidence="1">Belongs to the SMAP family.</text>
</comment>
<dbReference type="VEuPathDB" id="TriTrypDB:TRSC58_04088"/>
<evidence type="ECO:0000259" key="4">
    <source>
        <dbReference type="Pfam" id="PF15477"/>
    </source>
</evidence>
<evidence type="ECO:0000256" key="1">
    <source>
        <dbReference type="ARBA" id="ARBA00006502"/>
    </source>
</evidence>
<dbReference type="PANTHER" id="PTHR22175">
    <property type="entry name" value="SMALL ACIDIC PROTEIN-RELATED"/>
    <property type="match status" value="1"/>
</dbReference>
<proteinExistence type="inferred from homology"/>
<organism evidence="5 6">
    <name type="scientific">Trypanosoma rangeli SC58</name>
    <dbReference type="NCBI Taxonomy" id="429131"/>
    <lineage>
        <taxon>Eukaryota</taxon>
        <taxon>Discoba</taxon>
        <taxon>Euglenozoa</taxon>
        <taxon>Kinetoplastea</taxon>
        <taxon>Metakinetoplastina</taxon>
        <taxon>Trypanosomatida</taxon>
        <taxon>Trypanosomatidae</taxon>
        <taxon>Trypanosoma</taxon>
        <taxon>Herpetosoma</taxon>
    </lineage>
</organism>
<feature type="region of interest" description="Disordered" evidence="3">
    <location>
        <begin position="83"/>
        <end position="117"/>
    </location>
</feature>
<gene>
    <name evidence="5" type="ORF">TRSC58_04088</name>
</gene>
<protein>
    <recommendedName>
        <fullName evidence="2">Small acidic protein</fullName>
    </recommendedName>
</protein>
<feature type="domain" description="Small acidic protein-like" evidence="4">
    <location>
        <begin position="115"/>
        <end position="177"/>
    </location>
</feature>
<dbReference type="EMBL" id="AUPL01004088">
    <property type="protein sequence ID" value="ESL08213.1"/>
    <property type="molecule type" value="Genomic_DNA"/>
</dbReference>